<dbReference type="AlphaFoldDB" id="A0A1B0B3Q0"/>
<reference evidence="2" key="1">
    <citation type="submission" date="2015-01" db="EMBL/GenBank/DDBJ databases">
        <authorList>
            <person name="Aksoy S."/>
            <person name="Warren W."/>
            <person name="Wilson R.K."/>
        </authorList>
    </citation>
    <scope>NUCLEOTIDE SEQUENCE [LARGE SCALE GENOMIC DNA]</scope>
    <source>
        <strain evidence="2">IAEA</strain>
    </source>
</reference>
<accession>A0A1B0B3Q0</accession>
<name>A0A1B0B3Q0_9MUSC</name>
<dbReference type="VEuPathDB" id="VectorBase:GPPI017815"/>
<organism evidence="1 2">
    <name type="scientific">Glossina palpalis gambiensis</name>
    <dbReference type="NCBI Taxonomy" id="67801"/>
    <lineage>
        <taxon>Eukaryota</taxon>
        <taxon>Metazoa</taxon>
        <taxon>Ecdysozoa</taxon>
        <taxon>Arthropoda</taxon>
        <taxon>Hexapoda</taxon>
        <taxon>Insecta</taxon>
        <taxon>Pterygota</taxon>
        <taxon>Neoptera</taxon>
        <taxon>Endopterygota</taxon>
        <taxon>Diptera</taxon>
        <taxon>Brachycera</taxon>
        <taxon>Muscomorpha</taxon>
        <taxon>Hippoboscoidea</taxon>
        <taxon>Glossinidae</taxon>
        <taxon>Glossina</taxon>
    </lineage>
</organism>
<evidence type="ECO:0000313" key="1">
    <source>
        <dbReference type="EnsemblMetazoa" id="GPPI017815-PA"/>
    </source>
</evidence>
<reference evidence="1" key="2">
    <citation type="submission" date="2020-05" db="UniProtKB">
        <authorList>
            <consortium name="EnsemblMetazoa"/>
        </authorList>
    </citation>
    <scope>IDENTIFICATION</scope>
    <source>
        <strain evidence="1">IAEA</strain>
    </source>
</reference>
<protein>
    <submittedName>
        <fullName evidence="1">Uncharacterized protein</fullName>
    </submittedName>
</protein>
<dbReference type="Proteomes" id="UP000092460">
    <property type="component" value="Unassembled WGS sequence"/>
</dbReference>
<proteinExistence type="predicted"/>
<keyword evidence="2" id="KW-1185">Reference proteome</keyword>
<sequence>MFTLLLEFNGIALMDIYAHVGKHRRTAEGLYLLRELISHFNPFGETTSQYFTLNCASTPLTWHDKILHTEHLRRMNIRLVCNGYKCNASAPLQPSSQLNALVFSNENAHADKELFRDSNIYIHMLPPFLWCSA</sequence>
<dbReference type="EMBL" id="JXJN01007961">
    <property type="status" value="NOT_ANNOTATED_CDS"/>
    <property type="molecule type" value="Genomic_DNA"/>
</dbReference>
<evidence type="ECO:0000313" key="2">
    <source>
        <dbReference type="Proteomes" id="UP000092460"/>
    </source>
</evidence>
<dbReference type="EnsemblMetazoa" id="GPPI017815-RA">
    <property type="protein sequence ID" value="GPPI017815-PA"/>
    <property type="gene ID" value="GPPI017815"/>
</dbReference>